<dbReference type="SUPFAM" id="SSF54001">
    <property type="entry name" value="Cysteine proteinases"/>
    <property type="match status" value="1"/>
</dbReference>
<dbReference type="EMBL" id="JACVVK020000024">
    <property type="protein sequence ID" value="KAK7502790.1"/>
    <property type="molecule type" value="Genomic_DNA"/>
</dbReference>
<keyword evidence="3" id="KW-1185">Reference proteome</keyword>
<feature type="region of interest" description="Disordered" evidence="1">
    <location>
        <begin position="89"/>
        <end position="139"/>
    </location>
</feature>
<evidence type="ECO:0000313" key="3">
    <source>
        <dbReference type="Proteomes" id="UP001519460"/>
    </source>
</evidence>
<name>A0ABD0LT49_9CAEN</name>
<organism evidence="2 3">
    <name type="scientific">Batillaria attramentaria</name>
    <dbReference type="NCBI Taxonomy" id="370345"/>
    <lineage>
        <taxon>Eukaryota</taxon>
        <taxon>Metazoa</taxon>
        <taxon>Spiralia</taxon>
        <taxon>Lophotrochozoa</taxon>
        <taxon>Mollusca</taxon>
        <taxon>Gastropoda</taxon>
        <taxon>Caenogastropoda</taxon>
        <taxon>Sorbeoconcha</taxon>
        <taxon>Cerithioidea</taxon>
        <taxon>Batillariidae</taxon>
        <taxon>Batillaria</taxon>
    </lineage>
</organism>
<proteinExistence type="predicted"/>
<dbReference type="AlphaFoldDB" id="A0ABD0LT49"/>
<accession>A0ABD0LT49</accession>
<feature type="compositionally biased region" description="Polar residues" evidence="1">
    <location>
        <begin position="112"/>
        <end position="129"/>
    </location>
</feature>
<evidence type="ECO:0000256" key="1">
    <source>
        <dbReference type="SAM" id="MobiDB-lite"/>
    </source>
</evidence>
<reference evidence="2 3" key="1">
    <citation type="journal article" date="2023" name="Sci. Data">
        <title>Genome assembly of the Korean intertidal mud-creeper Batillaria attramentaria.</title>
        <authorList>
            <person name="Patra A.K."/>
            <person name="Ho P.T."/>
            <person name="Jun S."/>
            <person name="Lee S.J."/>
            <person name="Kim Y."/>
            <person name="Won Y.J."/>
        </authorList>
    </citation>
    <scope>NUCLEOTIDE SEQUENCE [LARGE SCALE GENOMIC DNA]</scope>
    <source>
        <strain evidence="2">Wonlab-2016</strain>
    </source>
</reference>
<comment type="caution">
    <text evidence="2">The sequence shown here is derived from an EMBL/GenBank/DDBJ whole genome shotgun (WGS) entry which is preliminary data.</text>
</comment>
<evidence type="ECO:0000313" key="2">
    <source>
        <dbReference type="EMBL" id="KAK7502790.1"/>
    </source>
</evidence>
<dbReference type="Proteomes" id="UP001519460">
    <property type="component" value="Unassembled WGS sequence"/>
</dbReference>
<dbReference type="InterPro" id="IPR038765">
    <property type="entry name" value="Papain-like_cys_pep_sf"/>
</dbReference>
<gene>
    <name evidence="2" type="ORF">BaRGS_00006040</name>
</gene>
<protein>
    <submittedName>
        <fullName evidence="2">Uncharacterized protein</fullName>
    </submittedName>
</protein>
<sequence>MDLLDRFGSQFGSEFDEYRKFFKPYLPGRSKSSRQRRRNPFAGLALQHYDEIKSKCLDEGILFEDPEFDAVDDAVFFSAESQRPFEWLRPSSAERAQRVTHQPKRNKRSTEHTGSSTKQKVCSKQQYSKLSEMGVMCRQ</sequence>